<sequence>MAIRWGRVEMVRLLWDCMDKSGNLDLNNDGSGDSPFIAAVARLPDIAHLMIATGKVQIESRNTNGDTALTIAARKGDIALVETILALGADHSSSDSSHRTPLSLACGNDLDMRGKDLLVSREDSTDRLRTVEILVSQGARIEAPDGEEQTPLHHAVRSGYMGIIKVLVSHGANVNARAQNGSTPLIWNAEDTWDFEIARFLVEQGADVSAFCGHGFSALCYSHLAKNPVKLAQFLLQQGASVGDHPCYRWHNVDYGHRNVLHRSVECPELELTELFLDHGANINCIDRIHGTPLMTACNRSSSFAIIKLLVDRGADVNLAWERDHSAPLGAAIEQRCGLDIIKLLLDKGADPEGKAGWGLRALHSAVSLRSFETAEMLIQYGASPDRLDDSNRNCLYYAAEYGDVAMLELLDKHGAVIEHACGPDDELLTNALFRGCTDEGLEWLVRKGADVNKHGRHGETALHMVMRARGLQVIKTLLDHGAEFDVKNFKGETPLDFISLRCKLAVKEKALSINCGSGRLLLESSWVAELRSVPLLLKVLDVLISYKHVRASHDWRV</sequence>
<evidence type="ECO:0000256" key="1">
    <source>
        <dbReference type="ARBA" id="ARBA00022737"/>
    </source>
</evidence>
<dbReference type="PANTHER" id="PTHR24198:SF165">
    <property type="entry name" value="ANKYRIN REPEAT-CONTAINING PROTEIN-RELATED"/>
    <property type="match status" value="1"/>
</dbReference>
<dbReference type="SMART" id="SM00248">
    <property type="entry name" value="ANK"/>
    <property type="match status" value="12"/>
</dbReference>
<dbReference type="PANTHER" id="PTHR24198">
    <property type="entry name" value="ANKYRIN REPEAT AND PROTEIN KINASE DOMAIN-CONTAINING PROTEIN"/>
    <property type="match status" value="1"/>
</dbReference>
<dbReference type="SUPFAM" id="SSF48403">
    <property type="entry name" value="Ankyrin repeat"/>
    <property type="match status" value="2"/>
</dbReference>
<dbReference type="InterPro" id="IPR036770">
    <property type="entry name" value="Ankyrin_rpt-contain_sf"/>
</dbReference>
<accession>A0A9N9UJT4</accession>
<dbReference type="Pfam" id="PF13637">
    <property type="entry name" value="Ank_4"/>
    <property type="match status" value="1"/>
</dbReference>
<dbReference type="Gene3D" id="1.25.40.20">
    <property type="entry name" value="Ankyrin repeat-containing domain"/>
    <property type="match status" value="3"/>
</dbReference>
<feature type="repeat" description="ANK" evidence="3">
    <location>
        <begin position="289"/>
        <end position="322"/>
    </location>
</feature>
<name>A0A9N9UJT4_9HYPO</name>
<protein>
    <submittedName>
        <fullName evidence="4">Uncharacterized protein</fullName>
    </submittedName>
</protein>
<dbReference type="InterPro" id="IPR002110">
    <property type="entry name" value="Ankyrin_rpt"/>
</dbReference>
<reference evidence="5" key="1">
    <citation type="submission" date="2019-06" db="EMBL/GenBank/DDBJ databases">
        <authorList>
            <person name="Broberg M."/>
        </authorList>
    </citation>
    <scope>NUCLEOTIDE SEQUENCE [LARGE SCALE GENOMIC DNA]</scope>
</reference>
<gene>
    <name evidence="4" type="ORF">CBYS24578_00016863</name>
</gene>
<keyword evidence="2 3" id="KW-0040">ANK repeat</keyword>
<evidence type="ECO:0000313" key="4">
    <source>
        <dbReference type="EMBL" id="CAG9993002.1"/>
    </source>
</evidence>
<organism evidence="4 5">
    <name type="scientific">Clonostachys byssicola</name>
    <dbReference type="NCBI Taxonomy" id="160290"/>
    <lineage>
        <taxon>Eukaryota</taxon>
        <taxon>Fungi</taxon>
        <taxon>Dikarya</taxon>
        <taxon>Ascomycota</taxon>
        <taxon>Pezizomycotina</taxon>
        <taxon>Sordariomycetes</taxon>
        <taxon>Hypocreomycetidae</taxon>
        <taxon>Hypocreales</taxon>
        <taxon>Bionectriaceae</taxon>
        <taxon>Clonostachys</taxon>
    </lineage>
</organism>
<dbReference type="EMBL" id="CABFNO020001508">
    <property type="protein sequence ID" value="CAG9993002.1"/>
    <property type="molecule type" value="Genomic_DNA"/>
</dbReference>
<evidence type="ECO:0000256" key="2">
    <source>
        <dbReference type="ARBA" id="ARBA00023043"/>
    </source>
</evidence>
<feature type="repeat" description="ANK" evidence="3">
    <location>
        <begin position="147"/>
        <end position="179"/>
    </location>
</feature>
<feature type="repeat" description="ANK" evidence="3">
    <location>
        <begin position="64"/>
        <end position="96"/>
    </location>
</feature>
<dbReference type="OrthoDB" id="195446at2759"/>
<evidence type="ECO:0000313" key="5">
    <source>
        <dbReference type="Proteomes" id="UP000754883"/>
    </source>
</evidence>
<feature type="repeat" description="ANK" evidence="3">
    <location>
        <begin position="458"/>
        <end position="490"/>
    </location>
</feature>
<dbReference type="AlphaFoldDB" id="A0A9N9UJT4"/>
<feature type="repeat" description="ANK" evidence="3">
    <location>
        <begin position="256"/>
        <end position="288"/>
    </location>
</feature>
<evidence type="ECO:0000256" key="3">
    <source>
        <dbReference type="PROSITE-ProRule" id="PRU00023"/>
    </source>
</evidence>
<proteinExistence type="predicted"/>
<dbReference type="Proteomes" id="UP000754883">
    <property type="component" value="Unassembled WGS sequence"/>
</dbReference>
<comment type="caution">
    <text evidence="4">The sequence shown here is derived from an EMBL/GenBank/DDBJ whole genome shotgun (WGS) entry which is preliminary data.</text>
</comment>
<dbReference type="PROSITE" id="PS50297">
    <property type="entry name" value="ANK_REP_REGION"/>
    <property type="match status" value="3"/>
</dbReference>
<dbReference type="PROSITE" id="PS50088">
    <property type="entry name" value="ANK_REPEAT"/>
    <property type="match status" value="6"/>
</dbReference>
<reference evidence="4 5" key="2">
    <citation type="submission" date="2021-10" db="EMBL/GenBank/DDBJ databases">
        <authorList>
            <person name="Piombo E."/>
        </authorList>
    </citation>
    <scope>NUCLEOTIDE SEQUENCE [LARGE SCALE GENOMIC DNA]</scope>
</reference>
<keyword evidence="5" id="KW-1185">Reference proteome</keyword>
<keyword evidence="1" id="KW-0677">Repeat</keyword>
<dbReference type="Pfam" id="PF12796">
    <property type="entry name" value="Ank_2"/>
    <property type="match status" value="4"/>
</dbReference>
<feature type="repeat" description="ANK" evidence="3">
    <location>
        <begin position="358"/>
        <end position="390"/>
    </location>
</feature>
<dbReference type="PRINTS" id="PR01415">
    <property type="entry name" value="ANKYRIN"/>
</dbReference>